<sequence>MRLSNAAYPEQQQPGGAPDFLIQHGLEATVPEATKLLQLVLTIQATTASVESTFSTLKRIKTYSRNRTGQARLSALAILSIESQRLCKLKAHKDEFYNAVIDVFTRKERRMDFMFK</sequence>
<keyword evidence="3" id="KW-1185">Reference proteome</keyword>
<evidence type="ECO:0000313" key="3">
    <source>
        <dbReference type="Proteomes" id="UP001364617"/>
    </source>
</evidence>
<dbReference type="EMBL" id="JAYKXH010000006">
    <property type="protein sequence ID" value="KAK7165555.1"/>
    <property type="molecule type" value="Genomic_DNA"/>
</dbReference>
<dbReference type="GO" id="GO:0046983">
    <property type="term" value="F:protein dimerization activity"/>
    <property type="evidence" value="ECO:0007669"/>
    <property type="project" value="InterPro"/>
</dbReference>
<dbReference type="Pfam" id="PF05699">
    <property type="entry name" value="Dimer_Tnp_hAT"/>
    <property type="match status" value="1"/>
</dbReference>
<accession>A0AAN9D9H9</accession>
<evidence type="ECO:0000259" key="1">
    <source>
        <dbReference type="Pfam" id="PF05699"/>
    </source>
</evidence>
<reference evidence="2 3" key="1">
    <citation type="submission" date="2024-02" db="EMBL/GenBank/DDBJ databases">
        <title>Chromosome-level genome assembly of the Eurasian Minnow (Phoxinus phoxinus).</title>
        <authorList>
            <person name="Oriowo T.O."/>
            <person name="Martin S."/>
            <person name="Stange M."/>
            <person name="Chrysostomakis Y."/>
            <person name="Brown T."/>
            <person name="Winkler S."/>
            <person name="Kukowka S."/>
            <person name="Myers E.W."/>
            <person name="Bohne A."/>
        </authorList>
    </citation>
    <scope>NUCLEOTIDE SEQUENCE [LARGE SCALE GENOMIC DNA]</scope>
    <source>
        <strain evidence="2">ZFMK-TIS-60720</strain>
        <tissue evidence="2">Whole Organism</tissue>
    </source>
</reference>
<evidence type="ECO:0000313" key="2">
    <source>
        <dbReference type="EMBL" id="KAK7165555.1"/>
    </source>
</evidence>
<name>A0AAN9D9H9_9TELE</name>
<dbReference type="Proteomes" id="UP001364617">
    <property type="component" value="Unassembled WGS sequence"/>
</dbReference>
<protein>
    <recommendedName>
        <fullName evidence="1">HAT C-terminal dimerisation domain-containing protein</fullName>
    </recommendedName>
</protein>
<feature type="domain" description="HAT C-terminal dimerisation" evidence="1">
    <location>
        <begin position="28"/>
        <end position="83"/>
    </location>
</feature>
<dbReference type="PANTHER" id="PTHR45749">
    <property type="match status" value="1"/>
</dbReference>
<gene>
    <name evidence="2" type="ORF">R3I93_005578</name>
</gene>
<dbReference type="InterPro" id="IPR012337">
    <property type="entry name" value="RNaseH-like_sf"/>
</dbReference>
<dbReference type="InterPro" id="IPR008906">
    <property type="entry name" value="HATC_C_dom"/>
</dbReference>
<organism evidence="2 3">
    <name type="scientific">Phoxinus phoxinus</name>
    <name type="common">Eurasian minnow</name>
    <dbReference type="NCBI Taxonomy" id="58324"/>
    <lineage>
        <taxon>Eukaryota</taxon>
        <taxon>Metazoa</taxon>
        <taxon>Chordata</taxon>
        <taxon>Craniata</taxon>
        <taxon>Vertebrata</taxon>
        <taxon>Euteleostomi</taxon>
        <taxon>Actinopterygii</taxon>
        <taxon>Neopterygii</taxon>
        <taxon>Teleostei</taxon>
        <taxon>Ostariophysi</taxon>
        <taxon>Cypriniformes</taxon>
        <taxon>Leuciscidae</taxon>
        <taxon>Phoxininae</taxon>
        <taxon>Phoxinus</taxon>
    </lineage>
</organism>
<proteinExistence type="predicted"/>
<dbReference type="SUPFAM" id="SSF53098">
    <property type="entry name" value="Ribonuclease H-like"/>
    <property type="match status" value="1"/>
</dbReference>
<dbReference type="AlphaFoldDB" id="A0AAN9D9H9"/>
<dbReference type="PANTHER" id="PTHR45749:SF28">
    <property type="entry name" value="ZINC FINGER MYM-TYPE PROTEIN 1-LIKE-RELATED"/>
    <property type="match status" value="1"/>
</dbReference>
<comment type="caution">
    <text evidence="2">The sequence shown here is derived from an EMBL/GenBank/DDBJ whole genome shotgun (WGS) entry which is preliminary data.</text>
</comment>